<feature type="domain" description="SpaA-like prealbumin fold" evidence="6">
    <location>
        <begin position="1448"/>
        <end position="1534"/>
    </location>
</feature>
<dbReference type="InterPro" id="IPR013783">
    <property type="entry name" value="Ig-like_fold"/>
</dbReference>
<feature type="domain" description="SpaA-like prealbumin fold" evidence="6">
    <location>
        <begin position="1867"/>
        <end position="1950"/>
    </location>
</feature>
<proteinExistence type="inferred from homology"/>
<dbReference type="PANTHER" id="PTHR36108:SF13">
    <property type="entry name" value="COLOSSIN-B-RELATED"/>
    <property type="match status" value="1"/>
</dbReference>
<keyword evidence="5" id="KW-0472">Membrane</keyword>
<feature type="transmembrane region" description="Helical" evidence="5">
    <location>
        <begin position="41"/>
        <end position="63"/>
    </location>
</feature>
<dbReference type="Pfam" id="PF17802">
    <property type="entry name" value="SpaA"/>
    <property type="match status" value="13"/>
</dbReference>
<evidence type="ECO:0000256" key="1">
    <source>
        <dbReference type="ARBA" id="ARBA00007257"/>
    </source>
</evidence>
<protein>
    <submittedName>
        <fullName evidence="8">Cna protein B-type domain protein</fullName>
    </submittedName>
</protein>
<feature type="domain" description="SpaA-like prealbumin fold" evidence="6">
    <location>
        <begin position="1236"/>
        <end position="1322"/>
    </location>
</feature>
<feature type="domain" description="SpaA-like prealbumin fold" evidence="6">
    <location>
        <begin position="752"/>
        <end position="838"/>
    </location>
</feature>
<feature type="domain" description="SpaA-like prealbumin fold" evidence="6">
    <location>
        <begin position="867"/>
        <end position="964"/>
    </location>
</feature>
<feature type="domain" description="SpaA-like prealbumin fold" evidence="6">
    <location>
        <begin position="1780"/>
        <end position="1864"/>
    </location>
</feature>
<evidence type="ECO:0000256" key="2">
    <source>
        <dbReference type="ARBA" id="ARBA00022525"/>
    </source>
</evidence>
<evidence type="ECO:0000256" key="4">
    <source>
        <dbReference type="SAM" id="MobiDB-lite"/>
    </source>
</evidence>
<feature type="domain" description="SpaA-like prealbumin fold" evidence="6">
    <location>
        <begin position="1341"/>
        <end position="1433"/>
    </location>
</feature>
<feature type="region of interest" description="Disordered" evidence="4">
    <location>
        <begin position="166"/>
        <end position="199"/>
    </location>
</feature>
<dbReference type="InterPro" id="IPR046751">
    <property type="entry name" value="TED_2"/>
</dbReference>
<evidence type="ECO:0000259" key="7">
    <source>
        <dbReference type="Pfam" id="PF20610"/>
    </source>
</evidence>
<accession>A0A6N2VRS2</accession>
<evidence type="ECO:0000256" key="5">
    <source>
        <dbReference type="SAM" id="Phobius"/>
    </source>
</evidence>
<sequence>MEREQAGLREGSELKKEIKDTVSVKYRKEAEKSMKKTVKRIFSGVLSALTILTSVVQPMTAYAGETNPKSYEMEYPALEQVKAQLQEDEIVIVQDYEAEKGSDFDIKTDFSGMKFHSDQVKVTFYEAKNQKGQDFHIDHADTYQAVYFVEPVREAPNYHVIRNITVAEHKENPSPSKEHGKQEENSEEEEDASQKEEQILTEDEFSQALEETKEQDTYDEESGLGLYDVLSQAEEQEIDLFQIKEGETVTFVANSSGQAARATQTVTITKGPLYRYQDYDLGTYVTEPYFISYGNVHATAYCIQPSLPGPGTGTYTITKIEDNQALAKVCYYGTEAAGKESYFAKHHSDFSEGKQFILTHIAAAYAYGSADAFYGANETAKSLAMEVYNYCVGKPEIPEVSMSFSKNHVKAYQEGQEQRTEDITFTADSLQSIIMQLPKGVVFHNLTTGKNSAAGARVTLSGGTKFYLSAPLTQTEDVEGSWSETMQGSITKDYSAYKLVTNDSVQDLAFVFGEGVEQEQYVEFSVEWLKNAKIELIKKDQSSQKKMEGAVYGVYRDKDCTDLIVEMPATDKNGVSSVTIEKTQDTVYLKEISAPQGYVLDTKSYGVKLEVGKTVQLEVADQEQLASLTVYKEGEVLTGADVTEEGVTFSYTKEKQKGAVYDVYAEKEIVRADGTVAYKKGAVVKKGLKTGEDGSVTLSELPLGTYKVVEVKAPENFVCKGESQTVTLSYAGQNEEVVFKTVTFVNDRQKASVSVRKEDQDTKNPLAGGIYGLYTAEDIHGKAGNLLVKKDTLIEKVTTGENGTASYQADLPIGYSYYIKELQAPAQYVKKETEKFFFDFQYAEGEEHCSFSHTFQNERVKAEIILEKKDAETGKTPQGDASLKGAVYGLYARENIVHPDGKTGVLYQKDEQVATLKTDDKGKAEVKDLYLGSYYIKEITPPAGYLLDETEHDVVCDTEGDTVAIVKRSCNVKEQVKKQPFQLIKAGNNGNTDAELLKGAGFQAYLESSLKKKEDGSYDFASAIPVVIGENGATELFTDERGYACSISLPYGTYVVRETTTPPNYKPVKDFIVRITEHKPDTPQIWRILLDKEFEAKLKIVKKDDESKKPVLKKGTEFKVYDLDRKKYVEQVTTYPITVVHKSYFTDETGYLILPQNLDAGHYRIEEVTAPDGYTLNENYYEVSVASDTAYQMDSISGDVIIEVVYENHPVKGELQIVKKGEILEDFDKDFSYQEINLSGAVFDLYAAEDIYTADAQKDEQGNRILEYAEGTKVATLTTDQEGKASVSDLPLGTYELVEITAPEGFVKNPEPQKVTFKYEDQNTPVIEQEVLLKNERQKAKISVVKRDAETKKEIKGAVFGLYAKEDIQVGNQILVKADTLIGKAETGEDGKATFSFDLPFGKYYVKELEAPEGYVSSEQVLDVEFSYQGQEIDVVELTSEFLNQPTKVSITKVDTATGVELSGATLVVLDKNGEIVDSWKSVKGEAHVIRGLQVGETYTLREETAPYGYLREEEVSFTVKDTEEIQKVEMKDDVPTGSILINKKGEFLEKVSVFEQIGGWISHVFEYLSGSLKEVTFAVYAREDIPAADGESKDYYKKDELVAEITTDHTGVARISGLPLGKYYVKEKETAHGFVLDQEAREIDLLYRDQETAEITYSTDWQNKRQKAEVTVWKKEKDADRMLQGAVFALCVKEDIKNAQGNVIMKADTVIEEQATNAQGMLRFEADLPVGYTYYIKETAPAPGFSMTGERKEFTFDPESSEEASVSYEFTFENVPTVVEFTKTSLTDGKEVEGAKLQVKDEQGKVIDEWVSVKEPHIIKELVAGHTYVLEETLPADGYVTAESISFTVEDTGEVQKVEMKDDITKVEISKTDISGKELPGAKLTILDQEGNEVESWTSGEKPHYIEMLPIGKYTLHEVSAPDGYLVAEDIIFEVKDTGEIQKVVMKDERKPSENVEQPQESKPTGNAPKTGDISHVELWVLLSAMAVLLAGSSYYWIKKRKK</sequence>
<feature type="domain" description="SpaA-like prealbumin fold" evidence="6">
    <location>
        <begin position="1572"/>
        <end position="1657"/>
    </location>
</feature>
<dbReference type="EMBL" id="CACRTG010000028">
    <property type="protein sequence ID" value="VYT31472.1"/>
    <property type="molecule type" value="Genomic_DNA"/>
</dbReference>
<feature type="domain" description="SpaA-like prealbumin fold" evidence="6">
    <location>
        <begin position="533"/>
        <end position="622"/>
    </location>
</feature>
<dbReference type="Pfam" id="PF20610">
    <property type="entry name" value="TED_2"/>
    <property type="match status" value="1"/>
</dbReference>
<keyword evidence="3" id="KW-0732">Signal</keyword>
<gene>
    <name evidence="8" type="ORF">CNLFYP112_02831</name>
</gene>
<dbReference type="Gene3D" id="2.60.40.10">
    <property type="entry name" value="Immunoglobulins"/>
    <property type="match status" value="13"/>
</dbReference>
<comment type="similarity">
    <text evidence="1">Belongs to the serine-aspartate repeat-containing protein (SDr) family.</text>
</comment>
<feature type="domain" description="Thioester" evidence="7">
    <location>
        <begin position="265"/>
        <end position="398"/>
    </location>
</feature>
<keyword evidence="5" id="KW-0812">Transmembrane</keyword>
<feature type="transmembrane region" description="Helical" evidence="5">
    <location>
        <begin position="1980"/>
        <end position="1999"/>
    </location>
</feature>
<organism evidence="8">
    <name type="scientific">[Clostridium] nexile</name>
    <dbReference type="NCBI Taxonomy" id="29361"/>
    <lineage>
        <taxon>Bacteria</taxon>
        <taxon>Bacillati</taxon>
        <taxon>Bacillota</taxon>
        <taxon>Clostridia</taxon>
        <taxon>Lachnospirales</taxon>
        <taxon>Lachnospiraceae</taxon>
        <taxon>Tyzzerella</taxon>
    </lineage>
</organism>
<evidence type="ECO:0000256" key="3">
    <source>
        <dbReference type="ARBA" id="ARBA00022729"/>
    </source>
</evidence>
<evidence type="ECO:0000313" key="8">
    <source>
        <dbReference type="EMBL" id="VYT31472.1"/>
    </source>
</evidence>
<keyword evidence="5" id="KW-1133">Transmembrane helix</keyword>
<feature type="compositionally biased region" description="Polar residues" evidence="4">
    <location>
        <begin position="1956"/>
        <end position="1966"/>
    </location>
</feature>
<feature type="domain" description="SpaA-like prealbumin fold" evidence="6">
    <location>
        <begin position="657"/>
        <end position="740"/>
    </location>
</feature>
<keyword evidence="2" id="KW-0964">Secreted</keyword>
<evidence type="ECO:0000259" key="6">
    <source>
        <dbReference type="Pfam" id="PF17802"/>
    </source>
</evidence>
<feature type="domain" description="SpaA-like prealbumin fold" evidence="6">
    <location>
        <begin position="992"/>
        <end position="1079"/>
    </location>
</feature>
<dbReference type="InterPro" id="IPR041033">
    <property type="entry name" value="SpaA_PFL_dom_1"/>
</dbReference>
<name>A0A6N2VRS2_9FIRM</name>
<feature type="domain" description="SpaA-like prealbumin fold" evidence="6">
    <location>
        <begin position="1097"/>
        <end position="1190"/>
    </location>
</feature>
<dbReference type="PANTHER" id="PTHR36108">
    <property type="entry name" value="COLOSSIN-B-RELATED"/>
    <property type="match status" value="1"/>
</dbReference>
<reference evidence="8" key="1">
    <citation type="submission" date="2019-11" db="EMBL/GenBank/DDBJ databases">
        <authorList>
            <person name="Feng L."/>
        </authorList>
    </citation>
    <scope>NUCLEOTIDE SEQUENCE</scope>
    <source>
        <strain evidence="8">CnexileLFYP112</strain>
    </source>
</reference>
<feature type="region of interest" description="Disordered" evidence="4">
    <location>
        <begin position="1947"/>
        <end position="1971"/>
    </location>
</feature>
<feature type="domain" description="SpaA-like prealbumin fold" evidence="6">
    <location>
        <begin position="1670"/>
        <end position="1761"/>
    </location>
</feature>
<feature type="compositionally biased region" description="Basic and acidic residues" evidence="4">
    <location>
        <begin position="167"/>
        <end position="184"/>
    </location>
</feature>